<dbReference type="SMART" id="SM00341">
    <property type="entry name" value="HRDC"/>
    <property type="match status" value="1"/>
</dbReference>
<keyword evidence="10" id="KW-0067">ATP-binding</keyword>
<dbReference type="SUPFAM" id="SSF47819">
    <property type="entry name" value="HRDC-like"/>
    <property type="match status" value="1"/>
</dbReference>
<dbReference type="Pfam" id="PF00570">
    <property type="entry name" value="HRDC"/>
    <property type="match status" value="1"/>
</dbReference>
<dbReference type="GO" id="GO:0043590">
    <property type="term" value="C:bacterial nucleoid"/>
    <property type="evidence" value="ECO:0007669"/>
    <property type="project" value="TreeGrafter"/>
</dbReference>
<dbReference type="GO" id="GO:0016787">
    <property type="term" value="F:hydrolase activity"/>
    <property type="evidence" value="ECO:0007669"/>
    <property type="project" value="UniProtKB-KW"/>
</dbReference>
<keyword evidence="13" id="KW-0234">DNA repair</keyword>
<feature type="domain" description="Helicase ATP-binding" evidence="19">
    <location>
        <begin position="29"/>
        <end position="195"/>
    </location>
</feature>
<dbReference type="SUPFAM" id="SSF46785">
    <property type="entry name" value="Winged helix' DNA-binding domain"/>
    <property type="match status" value="1"/>
</dbReference>
<evidence type="ECO:0000256" key="11">
    <source>
        <dbReference type="ARBA" id="ARBA00023125"/>
    </source>
</evidence>
<dbReference type="Pfam" id="PF00270">
    <property type="entry name" value="DEAD"/>
    <property type="match status" value="1"/>
</dbReference>
<dbReference type="FunFam" id="3.40.50.300:FF:000156">
    <property type="entry name" value="ATP-dependent DNA helicase recQ"/>
    <property type="match status" value="1"/>
</dbReference>
<dbReference type="GO" id="GO:0005524">
    <property type="term" value="F:ATP binding"/>
    <property type="evidence" value="ECO:0007669"/>
    <property type="project" value="UniProtKB-KW"/>
</dbReference>
<comment type="caution">
    <text evidence="21">The sequence shown here is derived from an EMBL/GenBank/DDBJ whole genome shotgun (WGS) entry which is preliminary data.</text>
</comment>
<evidence type="ECO:0000256" key="12">
    <source>
        <dbReference type="ARBA" id="ARBA00023172"/>
    </source>
</evidence>
<dbReference type="SMART" id="SM00487">
    <property type="entry name" value="DEXDc"/>
    <property type="match status" value="1"/>
</dbReference>
<evidence type="ECO:0000256" key="13">
    <source>
        <dbReference type="ARBA" id="ARBA00023204"/>
    </source>
</evidence>
<dbReference type="Pfam" id="PF14493">
    <property type="entry name" value="HTH_40"/>
    <property type="match status" value="1"/>
</dbReference>
<dbReference type="SMART" id="SM00490">
    <property type="entry name" value="HELICc"/>
    <property type="match status" value="1"/>
</dbReference>
<keyword evidence="4" id="KW-0479">Metal-binding</keyword>
<evidence type="ECO:0000313" key="21">
    <source>
        <dbReference type="EMBL" id="NGZ89597.1"/>
    </source>
</evidence>
<dbReference type="GO" id="GO:0009432">
    <property type="term" value="P:SOS response"/>
    <property type="evidence" value="ECO:0007669"/>
    <property type="project" value="UniProtKB-UniRule"/>
</dbReference>
<dbReference type="InterPro" id="IPR032284">
    <property type="entry name" value="RecQ_Zn-bd"/>
</dbReference>
<dbReference type="NCBIfam" id="TIGR00614">
    <property type="entry name" value="recQ_fam"/>
    <property type="match status" value="1"/>
</dbReference>
<evidence type="ECO:0000256" key="2">
    <source>
        <dbReference type="ARBA" id="ARBA00001947"/>
    </source>
</evidence>
<dbReference type="CDD" id="cd17920">
    <property type="entry name" value="DEXHc_RecQ"/>
    <property type="match status" value="1"/>
</dbReference>
<dbReference type="InterPro" id="IPR004589">
    <property type="entry name" value="DNA_helicase_ATP-dep_RecQ"/>
</dbReference>
<dbReference type="AlphaFoldDB" id="A0A967AC90"/>
<dbReference type="Gene3D" id="3.40.50.300">
    <property type="entry name" value="P-loop containing nucleotide triphosphate hydrolases"/>
    <property type="match status" value="2"/>
</dbReference>
<dbReference type="EMBL" id="JAANAS010000039">
    <property type="protein sequence ID" value="NGZ89597.1"/>
    <property type="molecule type" value="Genomic_DNA"/>
</dbReference>
<dbReference type="CDD" id="cd18794">
    <property type="entry name" value="SF2_C_RecQ"/>
    <property type="match status" value="1"/>
</dbReference>
<dbReference type="PROSITE" id="PS50967">
    <property type="entry name" value="HRDC"/>
    <property type="match status" value="1"/>
</dbReference>
<dbReference type="GO" id="GO:0006260">
    <property type="term" value="P:DNA replication"/>
    <property type="evidence" value="ECO:0007669"/>
    <property type="project" value="InterPro"/>
</dbReference>
<dbReference type="InterPro" id="IPR018982">
    <property type="entry name" value="RQC_domain"/>
</dbReference>
<evidence type="ECO:0000259" key="19">
    <source>
        <dbReference type="PROSITE" id="PS51192"/>
    </source>
</evidence>
<keyword evidence="6" id="KW-0227">DNA damage</keyword>
<dbReference type="Pfam" id="PF09382">
    <property type="entry name" value="RQC"/>
    <property type="match status" value="1"/>
</dbReference>
<dbReference type="InterPro" id="IPR029491">
    <property type="entry name" value="Helicase_HTH"/>
</dbReference>
<accession>A0A967AC90</accession>
<keyword evidence="11" id="KW-0238">DNA-binding</keyword>
<keyword evidence="14" id="KW-0413">Isomerase</keyword>
<dbReference type="SMART" id="SM00956">
    <property type="entry name" value="RQC"/>
    <property type="match status" value="1"/>
</dbReference>
<keyword evidence="12" id="KW-0233">DNA recombination</keyword>
<dbReference type="Pfam" id="PF16124">
    <property type="entry name" value="RecQ_Zn_bind"/>
    <property type="match status" value="1"/>
</dbReference>
<evidence type="ECO:0000256" key="8">
    <source>
        <dbReference type="ARBA" id="ARBA00022806"/>
    </source>
</evidence>
<dbReference type="PANTHER" id="PTHR13710">
    <property type="entry name" value="DNA HELICASE RECQ FAMILY MEMBER"/>
    <property type="match status" value="1"/>
</dbReference>
<sequence length="704" mass="79740">MNALANQLKSTLKEKFGYESFRGPQEQIINNLISGSDQLVIMPTGGGKSICYQLPALLLPKTCLVISPLIALMKDQVDGLKANGINAAFINSSLSFEERDQILHQVAEGKINLLYLAPESVGFISSILKKEYLSYIAVDEAHCISAWGHDFRPAYKKLKFLKNSLPEIPLIALTATADKATQKDIIHELGIIDAKINIDSFDRKNIFLNVQPAQKRIEKILNFISQHQEESGIIYCLSRKSTEKLAEKLRNEGINVGVYHAGMNAEDRTKAQEDFINDQTQIVCATIAFGMGIDKSNVRWVIHYNLPKNIESYYQEIGRAGRDGLPAEALLFHSYGDILTFSRFFEESSNQEFQMAKLLRMKEYADAVNCRRKILLSYFGEVLEENCGHCDVCKNPPQFKDATILAQKALSAIARVKENEPMGVIIDVLKATYSSEVKEMGYDQLKTFGAGRDLTKNDWQHYLTQLINEAYCEIAFHQHNHLKLTPLAKEVLFNGKKVWLALPQKNTKYKKKEKQTSTSNLSETEIFNELKQLRHQIALGEGIPAYLVFNDATLREMAEKKPVTSAQLLGINGVGLRKLEVYGEEFIEVLKKYGSKKKKKGETYLISYQLLAQGMSPIEVAQQRELTETTIYSHIAKLYDDGKISAINNYLTKEEINRIQRAKAELERDGEKLKELKPLYLALNEEINYGKIRIAITYLENKKP</sequence>
<feature type="domain" description="HRDC" evidence="18">
    <location>
        <begin position="520"/>
        <end position="600"/>
    </location>
</feature>
<comment type="cofactor">
    <cofactor evidence="1">
        <name>Mg(2+)</name>
        <dbReference type="ChEBI" id="CHEBI:18420"/>
    </cofactor>
</comment>
<keyword evidence="7 21" id="KW-0378">Hydrolase</keyword>
<feature type="coiled-coil region" evidence="17">
    <location>
        <begin position="649"/>
        <end position="676"/>
    </location>
</feature>
<proteinExistence type="inferred from homology"/>
<dbReference type="InterPro" id="IPR014001">
    <property type="entry name" value="Helicase_ATP-bd"/>
</dbReference>
<dbReference type="Gene3D" id="1.10.10.10">
    <property type="entry name" value="Winged helix-like DNA-binding domain superfamily/Winged helix DNA-binding domain"/>
    <property type="match status" value="1"/>
</dbReference>
<dbReference type="GO" id="GO:0006310">
    <property type="term" value="P:DNA recombination"/>
    <property type="evidence" value="ECO:0007669"/>
    <property type="project" value="UniProtKB-UniRule"/>
</dbReference>
<comment type="similarity">
    <text evidence="3">Belongs to the helicase family. RecQ subfamily.</text>
</comment>
<evidence type="ECO:0000256" key="17">
    <source>
        <dbReference type="SAM" id="Coils"/>
    </source>
</evidence>
<dbReference type="RefSeq" id="WP_166399860.1">
    <property type="nucleotide sequence ID" value="NZ_JAANAS010000039.1"/>
</dbReference>
<dbReference type="FunFam" id="3.40.50.300:FF:000296">
    <property type="entry name" value="ATP-dependent DNA helicase RecQ"/>
    <property type="match status" value="1"/>
</dbReference>
<evidence type="ECO:0000256" key="10">
    <source>
        <dbReference type="ARBA" id="ARBA00022840"/>
    </source>
</evidence>
<dbReference type="Pfam" id="PF00271">
    <property type="entry name" value="Helicase_C"/>
    <property type="match status" value="1"/>
</dbReference>
<dbReference type="GO" id="GO:0030894">
    <property type="term" value="C:replisome"/>
    <property type="evidence" value="ECO:0007669"/>
    <property type="project" value="TreeGrafter"/>
</dbReference>
<dbReference type="EC" id="5.6.2.4" evidence="16"/>
<evidence type="ECO:0000256" key="15">
    <source>
        <dbReference type="ARBA" id="ARBA00034617"/>
    </source>
</evidence>
<dbReference type="PANTHER" id="PTHR13710:SF105">
    <property type="entry name" value="ATP-DEPENDENT DNA HELICASE Q1"/>
    <property type="match status" value="1"/>
</dbReference>
<dbReference type="GO" id="GO:0003677">
    <property type="term" value="F:DNA binding"/>
    <property type="evidence" value="ECO:0007669"/>
    <property type="project" value="UniProtKB-KW"/>
</dbReference>
<evidence type="ECO:0000256" key="9">
    <source>
        <dbReference type="ARBA" id="ARBA00022833"/>
    </source>
</evidence>
<evidence type="ECO:0000259" key="20">
    <source>
        <dbReference type="PROSITE" id="PS51194"/>
    </source>
</evidence>
<reference evidence="21" key="1">
    <citation type="submission" date="2020-03" db="EMBL/GenBank/DDBJ databases">
        <title>Psychroflexus Maritimus sp. nov., isolate from marine sediment.</title>
        <authorList>
            <person name="Zhong Y.-L."/>
        </authorList>
    </citation>
    <scope>NUCLEOTIDE SEQUENCE</scope>
    <source>
        <strain evidence="21">C1</strain>
    </source>
</reference>
<evidence type="ECO:0000256" key="14">
    <source>
        <dbReference type="ARBA" id="ARBA00023235"/>
    </source>
</evidence>
<evidence type="ECO:0000256" key="5">
    <source>
        <dbReference type="ARBA" id="ARBA00022741"/>
    </source>
</evidence>
<organism evidence="21 22">
    <name type="scientific">Psychroflexus maritimus</name>
    <dbReference type="NCBI Taxonomy" id="2714865"/>
    <lineage>
        <taxon>Bacteria</taxon>
        <taxon>Pseudomonadati</taxon>
        <taxon>Bacteroidota</taxon>
        <taxon>Flavobacteriia</taxon>
        <taxon>Flavobacteriales</taxon>
        <taxon>Flavobacteriaceae</taxon>
        <taxon>Psychroflexus</taxon>
    </lineage>
</organism>
<dbReference type="GO" id="GO:0005737">
    <property type="term" value="C:cytoplasm"/>
    <property type="evidence" value="ECO:0007669"/>
    <property type="project" value="TreeGrafter"/>
</dbReference>
<comment type="catalytic activity">
    <reaction evidence="15">
        <text>Couples ATP hydrolysis with the unwinding of duplex DNA by translocating in the 3'-5' direction.</text>
        <dbReference type="EC" id="5.6.2.4"/>
    </reaction>
</comment>
<evidence type="ECO:0000256" key="3">
    <source>
        <dbReference type="ARBA" id="ARBA00005446"/>
    </source>
</evidence>
<evidence type="ECO:0000256" key="7">
    <source>
        <dbReference type="ARBA" id="ARBA00022801"/>
    </source>
</evidence>
<comment type="cofactor">
    <cofactor evidence="2">
        <name>Zn(2+)</name>
        <dbReference type="ChEBI" id="CHEBI:29105"/>
    </cofactor>
</comment>
<evidence type="ECO:0000313" key="22">
    <source>
        <dbReference type="Proteomes" id="UP000643701"/>
    </source>
</evidence>
<evidence type="ECO:0000256" key="4">
    <source>
        <dbReference type="ARBA" id="ARBA00022723"/>
    </source>
</evidence>
<dbReference type="InterPro" id="IPR027417">
    <property type="entry name" value="P-loop_NTPase"/>
</dbReference>
<evidence type="ECO:0000256" key="6">
    <source>
        <dbReference type="ARBA" id="ARBA00022763"/>
    </source>
</evidence>
<dbReference type="PROSITE" id="PS51192">
    <property type="entry name" value="HELICASE_ATP_BIND_1"/>
    <property type="match status" value="1"/>
</dbReference>
<dbReference type="GO" id="GO:0009378">
    <property type="term" value="F:four-way junction helicase activity"/>
    <property type="evidence" value="ECO:0007669"/>
    <property type="project" value="TreeGrafter"/>
</dbReference>
<dbReference type="InterPro" id="IPR036390">
    <property type="entry name" value="WH_DNA-bd_sf"/>
</dbReference>
<keyword evidence="22" id="KW-1185">Reference proteome</keyword>
<dbReference type="GO" id="GO:0046872">
    <property type="term" value="F:metal ion binding"/>
    <property type="evidence" value="ECO:0007669"/>
    <property type="project" value="UniProtKB-KW"/>
</dbReference>
<dbReference type="InterPro" id="IPR011545">
    <property type="entry name" value="DEAD/DEAH_box_helicase_dom"/>
</dbReference>
<dbReference type="GO" id="GO:0043138">
    <property type="term" value="F:3'-5' DNA helicase activity"/>
    <property type="evidence" value="ECO:0007669"/>
    <property type="project" value="UniProtKB-EC"/>
</dbReference>
<dbReference type="PROSITE" id="PS51194">
    <property type="entry name" value="HELICASE_CTER"/>
    <property type="match status" value="1"/>
</dbReference>
<dbReference type="InterPro" id="IPR036388">
    <property type="entry name" value="WH-like_DNA-bd_sf"/>
</dbReference>
<dbReference type="Gene3D" id="1.10.150.80">
    <property type="entry name" value="HRDC domain"/>
    <property type="match status" value="1"/>
</dbReference>
<dbReference type="InterPro" id="IPR001650">
    <property type="entry name" value="Helicase_C-like"/>
</dbReference>
<evidence type="ECO:0000259" key="18">
    <source>
        <dbReference type="PROSITE" id="PS50967"/>
    </source>
</evidence>
<dbReference type="InterPro" id="IPR002121">
    <property type="entry name" value="HRDC_dom"/>
</dbReference>
<name>A0A967AC90_9FLAO</name>
<keyword evidence="9" id="KW-0862">Zinc</keyword>
<dbReference type="NCBIfam" id="TIGR01389">
    <property type="entry name" value="recQ"/>
    <property type="match status" value="1"/>
</dbReference>
<keyword evidence="5" id="KW-0547">Nucleotide-binding</keyword>
<keyword evidence="8 21" id="KW-0347">Helicase</keyword>
<dbReference type="InterPro" id="IPR006293">
    <property type="entry name" value="DNA_helicase_ATP-dep_RecQ_bac"/>
</dbReference>
<dbReference type="Proteomes" id="UP000643701">
    <property type="component" value="Unassembled WGS sequence"/>
</dbReference>
<dbReference type="SUPFAM" id="SSF52540">
    <property type="entry name" value="P-loop containing nucleoside triphosphate hydrolases"/>
    <property type="match status" value="1"/>
</dbReference>
<gene>
    <name evidence="21" type="primary">recQ</name>
    <name evidence="21" type="ORF">G7034_04950</name>
</gene>
<feature type="domain" description="Helicase C-terminal" evidence="20">
    <location>
        <begin position="216"/>
        <end position="376"/>
    </location>
</feature>
<dbReference type="InterPro" id="IPR044876">
    <property type="entry name" value="HRDC_dom_sf"/>
</dbReference>
<dbReference type="InterPro" id="IPR010997">
    <property type="entry name" value="HRDC-like_sf"/>
</dbReference>
<evidence type="ECO:0000256" key="1">
    <source>
        <dbReference type="ARBA" id="ARBA00001946"/>
    </source>
</evidence>
<evidence type="ECO:0000256" key="16">
    <source>
        <dbReference type="NCBIfam" id="TIGR01389"/>
    </source>
</evidence>
<protein>
    <recommendedName>
        <fullName evidence="16">DNA helicase RecQ</fullName>
        <ecNumber evidence="16">5.6.2.4</ecNumber>
    </recommendedName>
</protein>
<keyword evidence="17" id="KW-0175">Coiled coil</keyword>
<dbReference type="GO" id="GO:0006281">
    <property type="term" value="P:DNA repair"/>
    <property type="evidence" value="ECO:0007669"/>
    <property type="project" value="UniProtKB-KW"/>
</dbReference>